<comment type="caution">
    <text evidence="1">The sequence shown here is derived from an EMBL/GenBank/DDBJ whole genome shotgun (WGS) entry which is preliminary data.</text>
</comment>
<protein>
    <submittedName>
        <fullName evidence="1">Uncharacterized protein</fullName>
    </submittedName>
</protein>
<dbReference type="EMBL" id="VSRR010001850">
    <property type="protein sequence ID" value="MPC28067.1"/>
    <property type="molecule type" value="Genomic_DNA"/>
</dbReference>
<organism evidence="1 2">
    <name type="scientific">Portunus trituberculatus</name>
    <name type="common">Swimming crab</name>
    <name type="synonym">Neptunus trituberculatus</name>
    <dbReference type="NCBI Taxonomy" id="210409"/>
    <lineage>
        <taxon>Eukaryota</taxon>
        <taxon>Metazoa</taxon>
        <taxon>Ecdysozoa</taxon>
        <taxon>Arthropoda</taxon>
        <taxon>Crustacea</taxon>
        <taxon>Multicrustacea</taxon>
        <taxon>Malacostraca</taxon>
        <taxon>Eumalacostraca</taxon>
        <taxon>Eucarida</taxon>
        <taxon>Decapoda</taxon>
        <taxon>Pleocyemata</taxon>
        <taxon>Brachyura</taxon>
        <taxon>Eubrachyura</taxon>
        <taxon>Portunoidea</taxon>
        <taxon>Portunidae</taxon>
        <taxon>Portuninae</taxon>
        <taxon>Portunus</taxon>
    </lineage>
</organism>
<gene>
    <name evidence="1" type="ORF">E2C01_021261</name>
</gene>
<evidence type="ECO:0000313" key="1">
    <source>
        <dbReference type="EMBL" id="MPC28067.1"/>
    </source>
</evidence>
<reference evidence="1 2" key="1">
    <citation type="submission" date="2019-05" db="EMBL/GenBank/DDBJ databases">
        <title>Another draft genome of Portunus trituberculatus and its Hox gene families provides insights of decapod evolution.</title>
        <authorList>
            <person name="Jeong J.-H."/>
            <person name="Song I."/>
            <person name="Kim S."/>
            <person name="Choi T."/>
            <person name="Kim D."/>
            <person name="Ryu S."/>
            <person name="Kim W."/>
        </authorList>
    </citation>
    <scope>NUCLEOTIDE SEQUENCE [LARGE SCALE GENOMIC DNA]</scope>
    <source>
        <tissue evidence="1">Muscle</tissue>
    </source>
</reference>
<proteinExistence type="predicted"/>
<keyword evidence="2" id="KW-1185">Reference proteome</keyword>
<accession>A0A5B7E3Z4</accession>
<name>A0A5B7E3Z4_PORTR</name>
<dbReference type="AlphaFoldDB" id="A0A5B7E3Z4"/>
<dbReference type="Proteomes" id="UP000324222">
    <property type="component" value="Unassembled WGS sequence"/>
</dbReference>
<evidence type="ECO:0000313" key="2">
    <source>
        <dbReference type="Proteomes" id="UP000324222"/>
    </source>
</evidence>
<sequence>MTVSVGVQVFCLNYGWHGRAWVTGRGGGQLGFPGHCAVSVATLSQHKHTRARLQRTSTTPASLSNKGPNNHQLNIRFFCLWVARRHTEGTFESVGTGTRVVSARRMRVAATQSNDTGPSSKAGWSCVRQGALRGWRVAPLRT</sequence>